<name>A0ABP9ZG82_9LACO</name>
<evidence type="ECO:0000313" key="3">
    <source>
        <dbReference type="EMBL" id="GAA6113821.1"/>
    </source>
</evidence>
<keyword evidence="4" id="KW-1185">Reference proteome</keyword>
<feature type="chain" id="PRO_5045157445" description="Extracellular protein" evidence="2">
    <location>
        <begin position="25"/>
        <end position="535"/>
    </location>
</feature>
<gene>
    <name evidence="3" type="ORF">AP20H10_01840</name>
</gene>
<keyword evidence="2" id="KW-0732">Signal</keyword>
<sequence>MNKMTKTLLLTAVTTLIVSIPSVALSENAAAEELIPASAPSNGQKDSQNFWIHSWDEGKNPIPVTTTDNALTDRNDQLFHTIDSQVPNMTPVWGNYRRVKNTTKPNYIKAIDSVNTSKVNFRTKWFLPTGFNVSPQEHGNYQGAIMANNSIYIVESMGTGANQGAIIRLKMDALQAMGLDDTNHQNLLIQVFNFFNPFTDRGRDNSLKFAKFINDSKKPRQDSNKVEKQLLKVKKSLNKAQKVVNKNLVKYQKVSQKLKNTKKKKDKKVLKAKKKVLFNKYKTVKRQQSGRIKLLTNQLGRLNQQYNKHQSKINKIGQNNPIFNQYYQISKSVSVSPLMNIGHGQTLAYNPSNDHIYLAQDDQLGVVGNDFYNQVTELDAESLKPVHQYRFRMIDNQGKNLALHTLTFDKAGNVYFGVHSGRNGANGVYTLYTGNFTNKKISFRPVTGMIKWPASFNQFVTYNSVNDRIYLVSNDMLISIPAKEVRNDTIKPQDVHYVTFDSGREFESIAFDNKGYGYLLSLWRSELLRSDRPMN</sequence>
<organism evidence="3 4">
    <name type="scientific">Apilactobacillus apinorum</name>
    <dbReference type="NCBI Taxonomy" id="1218495"/>
    <lineage>
        <taxon>Bacteria</taxon>
        <taxon>Bacillati</taxon>
        <taxon>Bacillota</taxon>
        <taxon>Bacilli</taxon>
        <taxon>Lactobacillales</taxon>
        <taxon>Lactobacillaceae</taxon>
        <taxon>Apilactobacillus</taxon>
    </lineage>
</organism>
<dbReference type="EMBL" id="BAABVV010000018">
    <property type="protein sequence ID" value="GAA6113821.1"/>
    <property type="molecule type" value="Genomic_DNA"/>
</dbReference>
<dbReference type="RefSeq" id="WP_353317312.1">
    <property type="nucleotide sequence ID" value="NZ_BAABVV010000018.1"/>
</dbReference>
<evidence type="ECO:0000256" key="1">
    <source>
        <dbReference type="SAM" id="Coils"/>
    </source>
</evidence>
<feature type="signal peptide" evidence="2">
    <location>
        <begin position="1"/>
        <end position="24"/>
    </location>
</feature>
<dbReference type="SUPFAM" id="SSF50998">
    <property type="entry name" value="Quinoprotein alcohol dehydrogenase-like"/>
    <property type="match status" value="1"/>
</dbReference>
<accession>A0ABP9ZG82</accession>
<evidence type="ECO:0000313" key="4">
    <source>
        <dbReference type="Proteomes" id="UP001438112"/>
    </source>
</evidence>
<comment type="caution">
    <text evidence="3">The sequence shown here is derived from an EMBL/GenBank/DDBJ whole genome shotgun (WGS) entry which is preliminary data.</text>
</comment>
<keyword evidence="1" id="KW-0175">Coiled coil</keyword>
<dbReference type="Proteomes" id="UP001438112">
    <property type="component" value="Unassembled WGS sequence"/>
</dbReference>
<evidence type="ECO:0000256" key="2">
    <source>
        <dbReference type="SAM" id="SignalP"/>
    </source>
</evidence>
<proteinExistence type="predicted"/>
<feature type="coiled-coil region" evidence="1">
    <location>
        <begin position="285"/>
        <end position="312"/>
    </location>
</feature>
<evidence type="ECO:0008006" key="5">
    <source>
        <dbReference type="Google" id="ProtNLM"/>
    </source>
</evidence>
<protein>
    <recommendedName>
        <fullName evidence="5">Extracellular protein</fullName>
    </recommendedName>
</protein>
<reference evidence="3 4" key="1">
    <citation type="submission" date="2024-03" db="EMBL/GenBank/DDBJ databases">
        <title>Inconsistent identification of Apilactobacillus kunkeei-related strains obtained by well-developed overall genome related indices.</title>
        <authorList>
            <person name="Maeno S."/>
            <person name="Endo A."/>
        </authorList>
    </citation>
    <scope>NUCLEOTIDE SEQUENCE [LARGE SCALE GENOMIC DNA]</scope>
    <source>
        <strain evidence="3 4">20H-10</strain>
    </source>
</reference>
<dbReference type="InterPro" id="IPR011047">
    <property type="entry name" value="Quinoprotein_ADH-like_sf"/>
</dbReference>